<accession>A0A8H3G135</accession>
<evidence type="ECO:0000259" key="2">
    <source>
        <dbReference type="Pfam" id="PF26118"/>
    </source>
</evidence>
<feature type="compositionally biased region" description="Low complexity" evidence="1">
    <location>
        <begin position="505"/>
        <end position="521"/>
    </location>
</feature>
<feature type="compositionally biased region" description="Basic and acidic residues" evidence="1">
    <location>
        <begin position="619"/>
        <end position="629"/>
    </location>
</feature>
<feature type="compositionally biased region" description="Basic and acidic residues" evidence="1">
    <location>
        <begin position="472"/>
        <end position="501"/>
    </location>
</feature>
<organism evidence="3 4">
    <name type="scientific">Imshaugia aleurites</name>
    <dbReference type="NCBI Taxonomy" id="172621"/>
    <lineage>
        <taxon>Eukaryota</taxon>
        <taxon>Fungi</taxon>
        <taxon>Dikarya</taxon>
        <taxon>Ascomycota</taxon>
        <taxon>Pezizomycotina</taxon>
        <taxon>Lecanoromycetes</taxon>
        <taxon>OSLEUM clade</taxon>
        <taxon>Lecanoromycetidae</taxon>
        <taxon>Lecanorales</taxon>
        <taxon>Lecanorineae</taxon>
        <taxon>Parmeliaceae</taxon>
        <taxon>Imshaugia</taxon>
    </lineage>
</organism>
<feature type="compositionally biased region" description="Low complexity" evidence="1">
    <location>
        <begin position="19"/>
        <end position="32"/>
    </location>
</feature>
<feature type="compositionally biased region" description="Basic and acidic residues" evidence="1">
    <location>
        <begin position="42"/>
        <end position="59"/>
    </location>
</feature>
<evidence type="ECO:0000313" key="4">
    <source>
        <dbReference type="Proteomes" id="UP000664534"/>
    </source>
</evidence>
<feature type="region of interest" description="Disordered" evidence="1">
    <location>
        <begin position="114"/>
        <end position="725"/>
    </location>
</feature>
<dbReference type="PANTHER" id="PTHR42081">
    <property type="entry name" value="ZINC FINGER PROTEIN DHHC DOMAIN CONTAINING PROTEIN"/>
    <property type="match status" value="1"/>
</dbReference>
<feature type="compositionally biased region" description="Pro residues" evidence="1">
    <location>
        <begin position="785"/>
        <end position="794"/>
    </location>
</feature>
<keyword evidence="4" id="KW-1185">Reference proteome</keyword>
<comment type="caution">
    <text evidence="3">The sequence shown here is derived from an EMBL/GenBank/DDBJ whole genome shotgun (WGS) entry which is preliminary data.</text>
</comment>
<feature type="compositionally biased region" description="Basic residues" evidence="1">
    <location>
        <begin position="458"/>
        <end position="471"/>
    </location>
</feature>
<dbReference type="PANTHER" id="PTHR42081:SF1">
    <property type="entry name" value="ZINC FINGER PROTEIN DHHC DOMAIN CONTAINING PROTEIN"/>
    <property type="match status" value="1"/>
</dbReference>
<dbReference type="EMBL" id="CAJPDT010000078">
    <property type="protein sequence ID" value="CAF9934677.1"/>
    <property type="molecule type" value="Genomic_DNA"/>
</dbReference>
<name>A0A8H3G135_9LECA</name>
<reference evidence="3" key="1">
    <citation type="submission" date="2021-03" db="EMBL/GenBank/DDBJ databases">
        <authorList>
            <person name="Tagirdzhanova G."/>
        </authorList>
    </citation>
    <scope>NUCLEOTIDE SEQUENCE</scope>
</reference>
<dbReference type="AlphaFoldDB" id="A0A8H3G135"/>
<feature type="compositionally biased region" description="Basic and acidic residues" evidence="1">
    <location>
        <begin position="363"/>
        <end position="457"/>
    </location>
</feature>
<feature type="compositionally biased region" description="Basic and acidic residues" evidence="1">
    <location>
        <begin position="590"/>
        <end position="604"/>
    </location>
</feature>
<feature type="compositionally biased region" description="Basic and acidic residues" evidence="1">
    <location>
        <begin position="315"/>
        <end position="335"/>
    </location>
</feature>
<evidence type="ECO:0000256" key="1">
    <source>
        <dbReference type="SAM" id="MobiDB-lite"/>
    </source>
</evidence>
<feature type="domain" description="DUF8035" evidence="2">
    <location>
        <begin position="725"/>
        <end position="777"/>
    </location>
</feature>
<sequence>MNSGYGRAGSPPRNRYAPSGRTSAGSFFSTSAFDTYPPPTRSSRDHPSGSRISAERVDAPRLLPLRTRSPPRRAAEDDYAVRPRPRGATLEAPRIRRPVSMVVPISPVRSSRPIITSAIERPPSPVTATRRDRRDDDYELLPASSSTRRHHERHSSLGTTDSGRLIPADRDPREKTYLKSNLNRPSVRERRDENDRDYGFEYTEVPREPRYQDSSYRQKSRRDSFNSGRPTSMVIPEGYIPRSNREPGPPVSTRGFENVGRSGSLREAYQSKNDDRVPRDHGRDDREISHRPKPARPEIALHQPSNDGYGPYPEEEPRRQLRKPDFDEDKLEIRPKPHKPAPEDDTLDLRAKSRKVILEDDALEPRLKPRKVVREEERLEPRTRDHRDDELLDQSRPKPRKAILEEERPEPRNRDLRDEENDQSRPKPRKPIMEEERLEPRFRDTRDDNHERGGDERHRKHRHRRHHRDHDHRRDIDDKDDRKARTRDETRENLDRGEDRGPSNGLLAGAGAAAAATGLAAEGVRRHRNKESRDEEGLAAKQPQDHLREPERDHLDTSSVSSGLSGDIQENKEERRRRKRIDQEEEDRLYEEARDEERRAKENAELFVGPVEPVLREQASYERRPEDRVPRHHRSYTPRRHHSRTRDDDSYTESSFSSSSDSEDERIERHPRVVTPSNEEKPVPPPAPKSILRKPREKFPEHPDTVREGVAPHKEMPKKDVPPNARWTKINRKLVNPEALEQDGIRFNEYVDHVIVLKAMDLEEIEKYTRKTAEIREKRRLSMGPEPPKPVEPF</sequence>
<feature type="compositionally biased region" description="Basic and acidic residues" evidence="1">
    <location>
        <begin position="167"/>
        <end position="177"/>
    </location>
</feature>
<feature type="compositionally biased region" description="Basic and acidic residues" evidence="1">
    <location>
        <begin position="531"/>
        <end position="556"/>
    </location>
</feature>
<feature type="compositionally biased region" description="Basic and acidic residues" evidence="1">
    <location>
        <begin position="697"/>
        <end position="721"/>
    </location>
</feature>
<protein>
    <recommendedName>
        <fullName evidence="2">DUF8035 domain-containing protein</fullName>
    </recommendedName>
</protein>
<feature type="compositionally biased region" description="Basic and acidic residues" evidence="1">
    <location>
        <begin position="272"/>
        <end position="290"/>
    </location>
</feature>
<dbReference type="InterPro" id="IPR058348">
    <property type="entry name" value="DUF8035"/>
</dbReference>
<feature type="region of interest" description="Disordered" evidence="1">
    <location>
        <begin position="774"/>
        <end position="794"/>
    </location>
</feature>
<feature type="region of interest" description="Disordered" evidence="1">
    <location>
        <begin position="1"/>
        <end position="99"/>
    </location>
</feature>
<evidence type="ECO:0000313" key="3">
    <source>
        <dbReference type="EMBL" id="CAF9934677.1"/>
    </source>
</evidence>
<feature type="compositionally biased region" description="Basic and acidic residues" evidence="1">
    <location>
        <begin position="186"/>
        <end position="211"/>
    </location>
</feature>
<dbReference type="Pfam" id="PF26118">
    <property type="entry name" value="DUF8035"/>
    <property type="match status" value="1"/>
</dbReference>
<gene>
    <name evidence="3" type="ORF">IMSHALPRED_009802</name>
</gene>
<dbReference type="OrthoDB" id="5418088at2759"/>
<proteinExistence type="predicted"/>
<dbReference type="Proteomes" id="UP000664534">
    <property type="component" value="Unassembled WGS sequence"/>
</dbReference>
<feature type="compositionally biased region" description="Basic residues" evidence="1">
    <location>
        <begin position="630"/>
        <end position="644"/>
    </location>
</feature>